<gene>
    <name evidence="1" type="ORF">LCGC14_1862560</name>
</gene>
<organism evidence="1">
    <name type="scientific">marine sediment metagenome</name>
    <dbReference type="NCBI Taxonomy" id="412755"/>
    <lineage>
        <taxon>unclassified sequences</taxon>
        <taxon>metagenomes</taxon>
        <taxon>ecological metagenomes</taxon>
    </lineage>
</organism>
<protein>
    <submittedName>
        <fullName evidence="1">Uncharacterized protein</fullName>
    </submittedName>
</protein>
<name>A0A0F9G728_9ZZZZ</name>
<dbReference type="AlphaFoldDB" id="A0A0F9G728"/>
<evidence type="ECO:0000313" key="1">
    <source>
        <dbReference type="EMBL" id="KKL94649.1"/>
    </source>
</evidence>
<accession>A0A0F9G728</accession>
<dbReference type="EMBL" id="LAZR01018871">
    <property type="protein sequence ID" value="KKL94649.1"/>
    <property type="molecule type" value="Genomic_DNA"/>
</dbReference>
<proteinExistence type="predicted"/>
<comment type="caution">
    <text evidence="1">The sequence shown here is derived from an EMBL/GenBank/DDBJ whole genome shotgun (WGS) entry which is preliminary data.</text>
</comment>
<reference evidence="1" key="1">
    <citation type="journal article" date="2015" name="Nature">
        <title>Complex archaea that bridge the gap between prokaryotes and eukaryotes.</title>
        <authorList>
            <person name="Spang A."/>
            <person name="Saw J.H."/>
            <person name="Jorgensen S.L."/>
            <person name="Zaremba-Niedzwiedzka K."/>
            <person name="Martijn J."/>
            <person name="Lind A.E."/>
            <person name="van Eijk R."/>
            <person name="Schleper C."/>
            <person name="Guy L."/>
            <person name="Ettema T.J."/>
        </authorList>
    </citation>
    <scope>NUCLEOTIDE SEQUENCE</scope>
</reference>
<sequence>MTLSTFEQGIYGSNYRAVDGLDNLHYNMKERREAIKLYEELLAIPHANSRRLSAKWMSKANALYALLDKYFIPTVPPTGEESVAQIQEYVFGFKIDGIFNGRNNVQRPNRVRDPDWEIASKDFDDERWMTAWHATFAVMLLRRALKHDKLPMVCSAGWAQFAKVYCGLVMTA</sequence>